<dbReference type="Proteomes" id="UP000185596">
    <property type="component" value="Unassembled WGS sequence"/>
</dbReference>
<name>A0A1Q8CR14_9PSEU</name>
<evidence type="ECO:0008006" key="5">
    <source>
        <dbReference type="Google" id="ProtNLM"/>
    </source>
</evidence>
<dbReference type="PROSITE" id="PS51257">
    <property type="entry name" value="PROKAR_LIPOPROTEIN"/>
    <property type="match status" value="1"/>
</dbReference>
<protein>
    <recommendedName>
        <fullName evidence="5">Lipoprotein</fullName>
    </recommendedName>
</protein>
<dbReference type="STRING" id="1912961.BU204_15075"/>
<gene>
    <name evidence="3" type="ORF">BU204_15075</name>
</gene>
<evidence type="ECO:0000256" key="1">
    <source>
        <dbReference type="SAM" id="MobiDB-lite"/>
    </source>
</evidence>
<feature type="compositionally biased region" description="Basic and acidic residues" evidence="1">
    <location>
        <begin position="34"/>
        <end position="48"/>
    </location>
</feature>
<keyword evidence="2" id="KW-0732">Signal</keyword>
<feature type="signal peptide" evidence="2">
    <location>
        <begin position="1"/>
        <end position="21"/>
    </location>
</feature>
<reference evidence="3 4" key="1">
    <citation type="submission" date="2016-12" db="EMBL/GenBank/DDBJ databases">
        <title>The draft genome sequence of Actinophytocola sp. 11-183.</title>
        <authorList>
            <person name="Wang W."/>
            <person name="Yuan L."/>
        </authorList>
    </citation>
    <scope>NUCLEOTIDE SEQUENCE [LARGE SCALE GENOMIC DNA]</scope>
    <source>
        <strain evidence="3 4">11-183</strain>
    </source>
</reference>
<accession>A0A1Q8CR14</accession>
<evidence type="ECO:0000256" key="2">
    <source>
        <dbReference type="SAM" id="SignalP"/>
    </source>
</evidence>
<proteinExistence type="predicted"/>
<dbReference type="AlphaFoldDB" id="A0A1Q8CR14"/>
<dbReference type="RefSeq" id="WP_075126294.1">
    <property type="nucleotide sequence ID" value="NZ_MSIE01000025.1"/>
</dbReference>
<feature type="chain" id="PRO_5039208658" description="Lipoprotein" evidence="2">
    <location>
        <begin position="22"/>
        <end position="162"/>
    </location>
</feature>
<evidence type="ECO:0000313" key="3">
    <source>
        <dbReference type="EMBL" id="OLF16784.1"/>
    </source>
</evidence>
<evidence type="ECO:0000313" key="4">
    <source>
        <dbReference type="Proteomes" id="UP000185596"/>
    </source>
</evidence>
<dbReference type="EMBL" id="MSIE01000025">
    <property type="protein sequence ID" value="OLF16784.1"/>
    <property type="molecule type" value="Genomic_DNA"/>
</dbReference>
<feature type="region of interest" description="Disordered" evidence="1">
    <location>
        <begin position="34"/>
        <end position="59"/>
    </location>
</feature>
<sequence>MTRLPARSLVACLAAASLLLAGCAGELTEEDKRAAAEYDSHEQDDGGGHHARSTPSTSASALPTKFYTWQELAATVGCTARLQGRAADFRQASCVHEGETFVFLDFDTEQGQQSWLEYALLYGGVYLVGDRWVLSGKSREYMESLLPKLGGTIAEDSSHGSS</sequence>
<organism evidence="3 4">
    <name type="scientific">Actinophytocola xanthii</name>
    <dbReference type="NCBI Taxonomy" id="1912961"/>
    <lineage>
        <taxon>Bacteria</taxon>
        <taxon>Bacillati</taxon>
        <taxon>Actinomycetota</taxon>
        <taxon>Actinomycetes</taxon>
        <taxon>Pseudonocardiales</taxon>
        <taxon>Pseudonocardiaceae</taxon>
    </lineage>
</organism>
<keyword evidence="4" id="KW-1185">Reference proteome</keyword>
<dbReference type="OrthoDB" id="5114877at2"/>
<comment type="caution">
    <text evidence="3">The sequence shown here is derived from an EMBL/GenBank/DDBJ whole genome shotgun (WGS) entry which is preliminary data.</text>
</comment>